<evidence type="ECO:0000313" key="2">
    <source>
        <dbReference type="EMBL" id="SNY08612.1"/>
    </source>
</evidence>
<feature type="signal peptide" evidence="1">
    <location>
        <begin position="1"/>
        <end position="24"/>
    </location>
</feature>
<gene>
    <name evidence="2" type="ORF">SAMN04488487_1848</name>
</gene>
<dbReference type="Proteomes" id="UP000218682">
    <property type="component" value="Chromosome I"/>
</dbReference>
<dbReference type="GeneID" id="61635781"/>
<sequence length="183" mass="19724">MAVKFERLRLVLLCTVLAAPDVLADNCRLSVSQPRIDYGAIRTEARVERAALVLATRRLRVNVFCTEPAAMALRFVGVAADGQGFVLGRQGRFRLSLKHAQVDGRAVEWAASDLAGEPASGQLLPGQTLVARAAGLPIAGRRLTAQVDIDTELPAEALEVRDETHLEGHGRFELISPAVPPNQ</sequence>
<proteinExistence type="predicted"/>
<dbReference type="EMBL" id="LT907842">
    <property type="protein sequence ID" value="SNY08612.1"/>
    <property type="molecule type" value="Genomic_DNA"/>
</dbReference>
<feature type="chain" id="PRO_5047192934" evidence="1">
    <location>
        <begin position="25"/>
        <end position="183"/>
    </location>
</feature>
<name>A0ABY1T989_PSEFL</name>
<evidence type="ECO:0000313" key="3">
    <source>
        <dbReference type="Proteomes" id="UP000218682"/>
    </source>
</evidence>
<protein>
    <submittedName>
        <fullName evidence="2">Uncharacterized protein</fullName>
    </submittedName>
</protein>
<evidence type="ECO:0000256" key="1">
    <source>
        <dbReference type="SAM" id="SignalP"/>
    </source>
</evidence>
<dbReference type="RefSeq" id="WP_053258596.1">
    <property type="nucleotide sequence ID" value="NZ_CBCRXZ010000004.1"/>
</dbReference>
<organism evidence="2 3">
    <name type="scientific">Pseudomonas fluorescens</name>
    <dbReference type="NCBI Taxonomy" id="294"/>
    <lineage>
        <taxon>Bacteria</taxon>
        <taxon>Pseudomonadati</taxon>
        <taxon>Pseudomonadota</taxon>
        <taxon>Gammaproteobacteria</taxon>
        <taxon>Pseudomonadales</taxon>
        <taxon>Pseudomonadaceae</taxon>
        <taxon>Pseudomonas</taxon>
    </lineage>
</organism>
<keyword evidence="1" id="KW-0732">Signal</keyword>
<keyword evidence="3" id="KW-1185">Reference proteome</keyword>
<accession>A0ABY1T989</accession>
<reference evidence="2 3" key="1">
    <citation type="submission" date="2017-09" db="EMBL/GenBank/DDBJ databases">
        <authorList>
            <person name="Varghese N."/>
            <person name="Submissions S."/>
        </authorList>
    </citation>
    <scope>NUCLEOTIDE SEQUENCE [LARGE SCALE GENOMIC DNA]</scope>
    <source>
        <strain evidence="3">ATCC 13525 / DSM 50090 / JCM 5963 / NBRC 14160 / NCIMB 9046 / NCTC 10038 / VKM B-894</strain>
    </source>
</reference>